<protein>
    <submittedName>
        <fullName evidence="2">Uncharacterized protein</fullName>
    </submittedName>
</protein>
<organism evidence="2 3">
    <name type="scientific">Grimontia hollisae CIP 101886</name>
    <dbReference type="NCBI Taxonomy" id="675812"/>
    <lineage>
        <taxon>Bacteria</taxon>
        <taxon>Pseudomonadati</taxon>
        <taxon>Pseudomonadota</taxon>
        <taxon>Gammaproteobacteria</taxon>
        <taxon>Vibrionales</taxon>
        <taxon>Vibrionaceae</taxon>
        <taxon>Grimontia</taxon>
    </lineage>
</organism>
<evidence type="ECO:0000313" key="3">
    <source>
        <dbReference type="Proteomes" id="UP000003604"/>
    </source>
</evidence>
<comment type="caution">
    <text evidence="2">The sequence shown here is derived from an EMBL/GenBank/DDBJ whole genome shotgun (WGS) entry which is preliminary data.</text>
</comment>
<keyword evidence="1" id="KW-0812">Transmembrane</keyword>
<gene>
    <name evidence="2" type="ORF">VHA_000026</name>
</gene>
<dbReference type="AlphaFoldDB" id="D0I2R3"/>
<proteinExistence type="predicted"/>
<keyword evidence="3" id="KW-1185">Reference proteome</keyword>
<feature type="transmembrane region" description="Helical" evidence="1">
    <location>
        <begin position="21"/>
        <end position="45"/>
    </location>
</feature>
<dbReference type="Proteomes" id="UP000003604">
    <property type="component" value="Unassembled WGS sequence"/>
</dbReference>
<sequence length="64" mass="7610">MFAGTKRKLAEKQIMAFFEKLRWQLATVISQNNLLFILKFFLVIWTHPLPPGHNIFRSQKTKHV</sequence>
<keyword evidence="1" id="KW-1133">Transmembrane helix</keyword>
<accession>D0I2R3</accession>
<name>D0I2R3_GRIHO</name>
<evidence type="ECO:0000313" key="2">
    <source>
        <dbReference type="EMBL" id="EEY74219.1"/>
    </source>
</evidence>
<evidence type="ECO:0000256" key="1">
    <source>
        <dbReference type="SAM" id="Phobius"/>
    </source>
</evidence>
<reference evidence="2 3" key="1">
    <citation type="submission" date="2009-10" db="EMBL/GenBank/DDBJ databases">
        <authorList>
            <consortium name="Los Alamos National Laboratory (LANL)"/>
            <consortium name="National Microbial Pathogen Data Resource (NMPDR)"/>
            <person name="Saunders E.H."/>
            <person name="Munk A.C."/>
            <person name="Tapia R."/>
            <person name="Green L."/>
            <person name="Rogers Y."/>
            <person name="Detter J.C."/>
            <person name="Bruce D."/>
            <person name="Brettin T.S."/>
            <person name="Colwell R.R."/>
            <person name="Huq A."/>
            <person name="Grim C.J."/>
            <person name="Hasan N.A."/>
            <person name="Bartels D."/>
            <person name="Vonstein V."/>
        </authorList>
    </citation>
    <scope>NUCLEOTIDE SEQUENCE [LARGE SCALE GENOMIC DNA]</scope>
    <source>
        <strain evidence="2 3">CIP 101886</strain>
    </source>
</reference>
<keyword evidence="1" id="KW-0472">Membrane</keyword>
<dbReference type="EMBL" id="ADAQ01000004">
    <property type="protein sequence ID" value="EEY74219.1"/>
    <property type="molecule type" value="Genomic_DNA"/>
</dbReference>